<dbReference type="Proteomes" id="UP000291822">
    <property type="component" value="Unassembled WGS sequence"/>
</dbReference>
<proteinExistence type="predicted"/>
<evidence type="ECO:0000313" key="2">
    <source>
        <dbReference type="EMBL" id="TCI06272.1"/>
    </source>
</evidence>
<evidence type="ECO:0000256" key="1">
    <source>
        <dbReference type="SAM" id="MobiDB-lite"/>
    </source>
</evidence>
<evidence type="ECO:0000313" key="3">
    <source>
        <dbReference type="Proteomes" id="UP000291822"/>
    </source>
</evidence>
<feature type="compositionally biased region" description="Acidic residues" evidence="1">
    <location>
        <begin position="55"/>
        <end position="73"/>
    </location>
</feature>
<protein>
    <submittedName>
        <fullName evidence="2">Uncharacterized protein</fullName>
    </submittedName>
</protein>
<feature type="region of interest" description="Disordered" evidence="1">
    <location>
        <begin position="55"/>
        <end position="83"/>
    </location>
</feature>
<dbReference type="EMBL" id="SJTG01000007">
    <property type="protein sequence ID" value="TCI06272.1"/>
    <property type="molecule type" value="Genomic_DNA"/>
</dbReference>
<organism evidence="2 3">
    <name type="scientific">Dyella soli</name>
    <dbReference type="NCBI Taxonomy" id="522319"/>
    <lineage>
        <taxon>Bacteria</taxon>
        <taxon>Pseudomonadati</taxon>
        <taxon>Pseudomonadota</taxon>
        <taxon>Gammaproteobacteria</taxon>
        <taxon>Lysobacterales</taxon>
        <taxon>Rhodanobacteraceae</taxon>
        <taxon>Dyella</taxon>
    </lineage>
</organism>
<feature type="compositionally biased region" description="Basic and acidic residues" evidence="1">
    <location>
        <begin position="74"/>
        <end position="83"/>
    </location>
</feature>
<accession>A0A4R0YGZ6</accession>
<comment type="caution">
    <text evidence="2">The sequence shown here is derived from an EMBL/GenBank/DDBJ whole genome shotgun (WGS) entry which is preliminary data.</text>
</comment>
<gene>
    <name evidence="2" type="ORF">EZM97_35300</name>
</gene>
<reference evidence="2 3" key="1">
    <citation type="submission" date="2019-02" db="EMBL/GenBank/DDBJ databases">
        <title>Dyella amyloliquefaciens sp. nov., isolated from forest soil.</title>
        <authorList>
            <person name="Gao Z.-H."/>
            <person name="Qiu L.-H."/>
        </authorList>
    </citation>
    <scope>NUCLEOTIDE SEQUENCE [LARGE SCALE GENOMIC DNA]</scope>
    <source>
        <strain evidence="2 3">KACC 12747</strain>
    </source>
</reference>
<dbReference type="AlphaFoldDB" id="A0A4R0YGZ6"/>
<keyword evidence="3" id="KW-1185">Reference proteome</keyword>
<name>A0A4R0YGZ6_9GAMM</name>
<sequence>MGQDANLRDAAASELEQALDEAQIEQPVRDAIRAQDGEQLQALLGKGPMFAVLMPDEDEDEEGEGEGEDEEGPAEDRLTSVVA</sequence>